<organism evidence="1 2">
    <name type="scientific">Bacteroides eggerthii</name>
    <dbReference type="NCBI Taxonomy" id="28111"/>
    <lineage>
        <taxon>Bacteria</taxon>
        <taxon>Pseudomonadati</taxon>
        <taxon>Bacteroidota</taxon>
        <taxon>Bacteroidia</taxon>
        <taxon>Bacteroidales</taxon>
        <taxon>Bacteroidaceae</taxon>
        <taxon>Bacteroides</taxon>
    </lineage>
</organism>
<accession>A0A415RVS2</accession>
<evidence type="ECO:0000313" key="1">
    <source>
        <dbReference type="EMBL" id="RYT71626.1"/>
    </source>
</evidence>
<dbReference type="Proteomes" id="UP000291917">
    <property type="component" value="Unassembled WGS sequence"/>
</dbReference>
<name>A0A415RVS2_9BACE</name>
<dbReference type="AlphaFoldDB" id="A0A415RVS2"/>
<reference evidence="1 2" key="1">
    <citation type="journal article" date="2019" name="Science, e1252229">
        <title>Invertible promoters mediate bacterial phase variation, antibiotic resistance, and host adaptation in the gut.</title>
        <authorList>
            <person name="Jiang X."/>
            <person name="Hall A.B."/>
            <person name="Arthur T.D."/>
            <person name="Plichta D.R."/>
            <person name="Covington C.T."/>
            <person name="Poyet M."/>
            <person name="Crothers J."/>
            <person name="Moses P.L."/>
            <person name="Tolonen A.C."/>
            <person name="Vlamakis H."/>
            <person name="Alm E.J."/>
            <person name="Xavier R.J."/>
        </authorList>
    </citation>
    <scope>NUCLEOTIDE SEQUENCE [LARGE SCALE GENOMIC DNA]</scope>
    <source>
        <strain evidence="2">bj_0095</strain>
    </source>
</reference>
<sequence length="61" mass="7105">MFLPILQEKLVFGSVFDFFKNYGWYDRFVLTAQSVSTGGKEQSFLWKQHSGRGRGQAEVRE</sequence>
<dbReference type="EMBL" id="RCXL01000021">
    <property type="protein sequence ID" value="RYT71626.1"/>
    <property type="molecule type" value="Genomic_DNA"/>
</dbReference>
<comment type="caution">
    <text evidence="1">The sequence shown here is derived from an EMBL/GenBank/DDBJ whole genome shotgun (WGS) entry which is preliminary data.</text>
</comment>
<proteinExistence type="predicted"/>
<evidence type="ECO:0000313" key="2">
    <source>
        <dbReference type="Proteomes" id="UP000291917"/>
    </source>
</evidence>
<protein>
    <submittedName>
        <fullName evidence="1">Uncharacterized protein</fullName>
    </submittedName>
</protein>
<gene>
    <name evidence="1" type="ORF">EAJ03_13105</name>
</gene>